<accession>A0ACB5SWM9</accession>
<keyword evidence="2" id="KW-1185">Reference proteome</keyword>
<proteinExistence type="predicted"/>
<evidence type="ECO:0000313" key="2">
    <source>
        <dbReference type="Proteomes" id="UP001165064"/>
    </source>
</evidence>
<comment type="caution">
    <text evidence="1">The sequence shown here is derived from an EMBL/GenBank/DDBJ whole genome shotgun (WGS) entry which is preliminary data.</text>
</comment>
<evidence type="ECO:0000313" key="1">
    <source>
        <dbReference type="EMBL" id="GME75087.1"/>
    </source>
</evidence>
<reference evidence="1" key="1">
    <citation type="submission" date="2023-04" db="EMBL/GenBank/DDBJ databases">
        <title>Ambrosiozyma monospora NBRC 10751.</title>
        <authorList>
            <person name="Ichikawa N."/>
            <person name="Sato H."/>
            <person name="Tonouchi N."/>
        </authorList>
    </citation>
    <scope>NUCLEOTIDE SEQUENCE</scope>
    <source>
        <strain evidence="1">NBRC 10751</strain>
    </source>
</reference>
<protein>
    <submittedName>
        <fullName evidence="1">Unnamed protein product</fullName>
    </submittedName>
</protein>
<dbReference type="Proteomes" id="UP001165064">
    <property type="component" value="Unassembled WGS sequence"/>
</dbReference>
<gene>
    <name evidence="1" type="ORF">Amon02_000201900</name>
</gene>
<sequence>MTKPVIAVFGTNGALGKPTIEALTSPTFSSKISFPIRAITRDPTKYTSTEKVKYYKADAKDVDSFKDALTGVDVFINLGGISHGYYDAPLDALLRFAKSTIKLYIPSEFGVELDATDLPGFFGYKVKHSERARASGVKTIDVCTALFFGPGSYLYEQVCGLDPVTNVALVGGDGNIKFDVCYLGDIGKALAAIVTYCDGDYSQLPDKIRISSDRITNEEALDHYEKIHPGVKITRKYLSQKEIYKKTHEMYNAGFDMNDFLSYLHYMMSQGEGKGLAFTKNENELINPGQSLFKWIKFGSI</sequence>
<organism evidence="1 2">
    <name type="scientific">Ambrosiozyma monospora</name>
    <name type="common">Yeast</name>
    <name type="synonym">Endomycopsis monosporus</name>
    <dbReference type="NCBI Taxonomy" id="43982"/>
    <lineage>
        <taxon>Eukaryota</taxon>
        <taxon>Fungi</taxon>
        <taxon>Dikarya</taxon>
        <taxon>Ascomycota</taxon>
        <taxon>Saccharomycotina</taxon>
        <taxon>Pichiomycetes</taxon>
        <taxon>Pichiales</taxon>
        <taxon>Pichiaceae</taxon>
        <taxon>Ambrosiozyma</taxon>
    </lineage>
</organism>
<name>A0ACB5SWM9_AMBMO</name>
<dbReference type="EMBL" id="BSXS01001113">
    <property type="protein sequence ID" value="GME75087.1"/>
    <property type="molecule type" value="Genomic_DNA"/>
</dbReference>